<dbReference type="Proteomes" id="UP001642484">
    <property type="component" value="Unassembled WGS sequence"/>
</dbReference>
<feature type="coiled-coil region" evidence="2">
    <location>
        <begin position="403"/>
        <end position="437"/>
    </location>
</feature>
<evidence type="ECO:0000256" key="1">
    <source>
        <dbReference type="ARBA" id="ARBA00005352"/>
    </source>
</evidence>
<dbReference type="InterPro" id="IPR013176">
    <property type="entry name" value="Ccz1"/>
</dbReference>
<accession>A0ABP0IGV9</accession>
<evidence type="ECO:0000256" key="2">
    <source>
        <dbReference type="SAM" id="Coils"/>
    </source>
</evidence>
<reference evidence="4 5" key="1">
    <citation type="submission" date="2024-02" db="EMBL/GenBank/DDBJ databases">
        <authorList>
            <person name="Chen Y."/>
            <person name="Shah S."/>
            <person name="Dougan E. K."/>
            <person name="Thang M."/>
            <person name="Chan C."/>
        </authorList>
    </citation>
    <scope>NUCLEOTIDE SEQUENCE [LARGE SCALE GENOMIC DNA]</scope>
</reference>
<dbReference type="InterPro" id="IPR043987">
    <property type="entry name" value="CCZ1/INTU/HSP4_longin_1"/>
</dbReference>
<dbReference type="PANTHER" id="PTHR13056:SF0">
    <property type="entry name" value="VACUOLAR FUSION PROTEIN CCZ1 HOMOLOG-RELATED"/>
    <property type="match status" value="1"/>
</dbReference>
<proteinExistence type="inferred from homology"/>
<comment type="similarity">
    <text evidence="1">Belongs to the CCZ1 family.</text>
</comment>
<dbReference type="EMBL" id="CAXAMN010002891">
    <property type="protein sequence ID" value="CAK9001819.1"/>
    <property type="molecule type" value="Genomic_DNA"/>
</dbReference>
<feature type="domain" description="CCZ1/INTU/HSP4 first Longin" evidence="3">
    <location>
        <begin position="12"/>
        <end position="134"/>
    </location>
</feature>
<name>A0ABP0IGV9_9DINO</name>
<evidence type="ECO:0000259" key="3">
    <source>
        <dbReference type="Pfam" id="PF19031"/>
    </source>
</evidence>
<dbReference type="Pfam" id="PF19031">
    <property type="entry name" value="Intu_longin_1"/>
    <property type="match status" value="1"/>
</dbReference>
<keyword evidence="5" id="KW-1185">Reference proteome</keyword>
<evidence type="ECO:0000313" key="5">
    <source>
        <dbReference type="Proteomes" id="UP001642484"/>
    </source>
</evidence>
<evidence type="ECO:0000313" key="4">
    <source>
        <dbReference type="EMBL" id="CAK9001819.1"/>
    </source>
</evidence>
<protein>
    <recommendedName>
        <fullName evidence="3">CCZ1/INTU/HSP4 first Longin domain-containing protein</fullName>
    </recommendedName>
</protein>
<sequence length="547" mass="62182">MSAMAKVSRAAFFIFNPSLVPDSVKPSEEELQDAKIIYYSPSCAPIEEKRSQVGMIEGLISFTAMFSGEEGPLRHIRTKQLAFSIMEVEPQIWMVLVMRHAVASDGTCDEEGLSEKTLQAVLRNCYNVFRLLHGEVQSFIKAQSMHKLFDLLEDFVPAFLETVVASDLGIFQELEGFHYSPVERNTCVSIHCFLDKVQEQFACVRHAALLYNAHLVYTNLPLDDMRVLYSYLVAFNGAVSSQKLNKPPFGDDKELKAQQLKIEKLEERYVKVVRFNKILTEEWDRQSFQRFCHELLPECDGAFEEAAAQETAADLQELLRQLAEWRRHGNAAHEDRKVFQQFLDLIFPNDEAIAGLFARPSMGEGAFDLLQTKWMKLEDLHNQSISSINAMAHDQALAQQEDLYAAQRAQLEAEKKIQALQDELAGMAREKAQVLKQKLDGKSTDFVQDLQVASISKDPREQRALEEEKAAAERREREAWQSLDRQREATAGTEEFLFVLDLRNSWSVVVGLERAKSLWALAAATPWGDVTQYMTRWGLYEHGAGAS</sequence>
<gene>
    <name evidence="4" type="ORF">CCMP2556_LOCUS6607</name>
</gene>
<organism evidence="4 5">
    <name type="scientific">Durusdinium trenchii</name>
    <dbReference type="NCBI Taxonomy" id="1381693"/>
    <lineage>
        <taxon>Eukaryota</taxon>
        <taxon>Sar</taxon>
        <taxon>Alveolata</taxon>
        <taxon>Dinophyceae</taxon>
        <taxon>Suessiales</taxon>
        <taxon>Symbiodiniaceae</taxon>
        <taxon>Durusdinium</taxon>
    </lineage>
</organism>
<keyword evidence="2" id="KW-0175">Coiled coil</keyword>
<dbReference type="PANTHER" id="PTHR13056">
    <property type="entry name" value="VACUOLAR FUSION PROTEIN CCZ1 HOMOLOG-RELATED"/>
    <property type="match status" value="1"/>
</dbReference>
<comment type="caution">
    <text evidence="4">The sequence shown here is derived from an EMBL/GenBank/DDBJ whole genome shotgun (WGS) entry which is preliminary data.</text>
</comment>